<dbReference type="InterPro" id="IPR037066">
    <property type="entry name" value="Plug_dom_sf"/>
</dbReference>
<gene>
    <name evidence="9" type="ORF">RHP51_01335</name>
</gene>
<dbReference type="NCBIfam" id="TIGR04057">
    <property type="entry name" value="SusC_RagA_signa"/>
    <property type="match status" value="1"/>
</dbReference>
<dbReference type="EMBL" id="CP134537">
    <property type="protein sequence ID" value="WNH09412.1"/>
    <property type="molecule type" value="Genomic_DNA"/>
</dbReference>
<dbReference type="InterPro" id="IPR023997">
    <property type="entry name" value="TonB-dep_OMP_SusC/RagA_CS"/>
</dbReference>
<evidence type="ECO:0000256" key="1">
    <source>
        <dbReference type="ARBA" id="ARBA00004571"/>
    </source>
</evidence>
<evidence type="ECO:0000313" key="9">
    <source>
        <dbReference type="EMBL" id="WNH09412.1"/>
    </source>
</evidence>
<keyword evidence="4 7" id="KW-0812">Transmembrane</keyword>
<keyword evidence="6 7" id="KW-0998">Cell outer membrane</keyword>
<dbReference type="Pfam" id="PF13715">
    <property type="entry name" value="CarbopepD_reg_2"/>
    <property type="match status" value="1"/>
</dbReference>
<dbReference type="InterPro" id="IPR036942">
    <property type="entry name" value="Beta-barrel_TonB_sf"/>
</dbReference>
<evidence type="ECO:0000256" key="6">
    <source>
        <dbReference type="ARBA" id="ARBA00023237"/>
    </source>
</evidence>
<comment type="subcellular location">
    <subcellularLocation>
        <location evidence="1 7">Cell outer membrane</location>
        <topology evidence="1 7">Multi-pass membrane protein</topology>
    </subcellularLocation>
</comment>
<dbReference type="NCBIfam" id="TIGR04056">
    <property type="entry name" value="OMP_RagA_SusC"/>
    <property type="match status" value="1"/>
</dbReference>
<feature type="domain" description="TonB-dependent receptor plug" evidence="8">
    <location>
        <begin position="114"/>
        <end position="235"/>
    </location>
</feature>
<evidence type="ECO:0000256" key="3">
    <source>
        <dbReference type="ARBA" id="ARBA00022452"/>
    </source>
</evidence>
<evidence type="ECO:0000313" key="10">
    <source>
        <dbReference type="Proteomes" id="UP001302806"/>
    </source>
</evidence>
<dbReference type="SUPFAM" id="SSF56935">
    <property type="entry name" value="Porins"/>
    <property type="match status" value="1"/>
</dbReference>
<dbReference type="Proteomes" id="UP001302806">
    <property type="component" value="Chromosome"/>
</dbReference>
<dbReference type="Gene3D" id="2.170.130.10">
    <property type="entry name" value="TonB-dependent receptor, plug domain"/>
    <property type="match status" value="1"/>
</dbReference>
<protein>
    <submittedName>
        <fullName evidence="9">SusC/RagA family TonB-linked outer membrane protein</fullName>
    </submittedName>
</protein>
<dbReference type="Gene3D" id="2.40.170.20">
    <property type="entry name" value="TonB-dependent receptor, beta-barrel domain"/>
    <property type="match status" value="1"/>
</dbReference>
<dbReference type="Gene3D" id="2.60.40.1120">
    <property type="entry name" value="Carboxypeptidase-like, regulatory domain"/>
    <property type="match status" value="1"/>
</dbReference>
<keyword evidence="3 7" id="KW-1134">Transmembrane beta strand</keyword>
<dbReference type="InterPro" id="IPR008969">
    <property type="entry name" value="CarboxyPept-like_regulatory"/>
</dbReference>
<evidence type="ECO:0000256" key="7">
    <source>
        <dbReference type="PROSITE-ProRule" id="PRU01360"/>
    </source>
</evidence>
<dbReference type="InterPro" id="IPR012910">
    <property type="entry name" value="Plug_dom"/>
</dbReference>
<reference evidence="9 10" key="1">
    <citation type="submission" date="2023-09" db="EMBL/GenBank/DDBJ databases">
        <title>Thalassobella suaedae gen. nov., sp. nov., a marine bacterium of the family Flavobacteriaceae isolated from a halophyte Suaeda japonica.</title>
        <authorList>
            <person name="Lee S.Y."/>
            <person name="Hwang C.Y."/>
        </authorList>
    </citation>
    <scope>NUCLEOTIDE SEQUENCE [LARGE SCALE GENOMIC DNA]</scope>
    <source>
        <strain evidence="9 10">HL-DH14</strain>
    </source>
</reference>
<dbReference type="InterPro" id="IPR039426">
    <property type="entry name" value="TonB-dep_rcpt-like"/>
</dbReference>
<dbReference type="Pfam" id="PF07715">
    <property type="entry name" value="Plug"/>
    <property type="match status" value="1"/>
</dbReference>
<organism evidence="9 10">
    <name type="scientific">Thalassobellus suaedae</name>
    <dbReference type="NCBI Taxonomy" id="3074124"/>
    <lineage>
        <taxon>Bacteria</taxon>
        <taxon>Pseudomonadati</taxon>
        <taxon>Bacteroidota</taxon>
        <taxon>Flavobacteriia</taxon>
        <taxon>Flavobacteriales</taxon>
        <taxon>Flavobacteriaceae</taxon>
        <taxon>Thalassobellus</taxon>
    </lineage>
</organism>
<dbReference type="PROSITE" id="PS52016">
    <property type="entry name" value="TONB_DEPENDENT_REC_3"/>
    <property type="match status" value="1"/>
</dbReference>
<evidence type="ECO:0000256" key="4">
    <source>
        <dbReference type="ARBA" id="ARBA00022692"/>
    </source>
</evidence>
<proteinExistence type="inferred from homology"/>
<evidence type="ECO:0000259" key="8">
    <source>
        <dbReference type="Pfam" id="PF07715"/>
    </source>
</evidence>
<dbReference type="SUPFAM" id="SSF49464">
    <property type="entry name" value="Carboxypeptidase regulatory domain-like"/>
    <property type="match status" value="1"/>
</dbReference>
<sequence>MRTTVKRLFFLFLFVPITLFAQIDIKGTVTEQSTSIPLPGVNVLIKGTATGTVTDFDGNYQIEATKGDVIVFSYVGYQPKEIIYNGQATLNVQMDEDAAQLDEIVIIGYGVQKKSKILGSAVRVNGDDLKDNPVSSIDAALQGKAAGVQVIQGSGLAGSSNVVRVRGISSISAGGDPLYVVDGIPITQDYFLQGDSNGQNNNPLASLNQNDIESIEVLKDAAAAGIYGSRGANGVILIKTKRGKEGLKFSYTGIVTVSEPTYTPKILDNKQLLQVYQEAWENDGNIGLSPLPRNISWEDALNTNTDWVDLVTKTGISNRHSFSVNYGTEKLKTYFNVSYDDTESFIKNDEYKRLSGRFNLDYQILKNLKIGLNSSITKGIYDKVNINDTWRNAQSFTLPFYSPYLANGDLDNSFGNPLIELQYRDRRSEEMRSINSIAIDYQPIENLYLRGTGSLDYMDFRDFYWQSLEVGRISGTPAEEQNTFASANPFFVINYNTNFTASYLWDMDDKNSFNFLLGTEYQRSERLLYRFGNPEGHINSPVPLYESDAPDYTRESTGKTSTILLPHILVVSAILITML</sequence>
<dbReference type="InterPro" id="IPR023996">
    <property type="entry name" value="TonB-dep_OMP_SusC/RagA"/>
</dbReference>
<comment type="similarity">
    <text evidence="7">Belongs to the TonB-dependent receptor family.</text>
</comment>
<evidence type="ECO:0000256" key="2">
    <source>
        <dbReference type="ARBA" id="ARBA00022448"/>
    </source>
</evidence>
<keyword evidence="2 7" id="KW-0813">Transport</keyword>
<keyword evidence="5 7" id="KW-0472">Membrane</keyword>
<name>A0ABY9XUB5_9FLAO</name>
<dbReference type="RefSeq" id="WP_415865880.1">
    <property type="nucleotide sequence ID" value="NZ_CP134537.1"/>
</dbReference>
<evidence type="ECO:0000256" key="5">
    <source>
        <dbReference type="ARBA" id="ARBA00023136"/>
    </source>
</evidence>
<accession>A0ABY9XUB5</accession>